<organism evidence="2 3">
    <name type="scientific">Penicillium cataractarum</name>
    <dbReference type="NCBI Taxonomy" id="2100454"/>
    <lineage>
        <taxon>Eukaryota</taxon>
        <taxon>Fungi</taxon>
        <taxon>Dikarya</taxon>
        <taxon>Ascomycota</taxon>
        <taxon>Pezizomycotina</taxon>
        <taxon>Eurotiomycetes</taxon>
        <taxon>Eurotiomycetidae</taxon>
        <taxon>Eurotiales</taxon>
        <taxon>Aspergillaceae</taxon>
        <taxon>Penicillium</taxon>
    </lineage>
</organism>
<feature type="region of interest" description="Disordered" evidence="1">
    <location>
        <begin position="1213"/>
        <end position="1327"/>
    </location>
</feature>
<feature type="compositionally biased region" description="Polar residues" evidence="1">
    <location>
        <begin position="956"/>
        <end position="971"/>
    </location>
</feature>
<feature type="compositionally biased region" description="Acidic residues" evidence="1">
    <location>
        <begin position="1240"/>
        <end position="1250"/>
    </location>
</feature>
<keyword evidence="3" id="KW-1185">Reference proteome</keyword>
<dbReference type="OrthoDB" id="5083627at2759"/>
<name>A0A9W9RFJ1_9EURO</name>
<dbReference type="EMBL" id="JAPZBS010000009">
    <property type="protein sequence ID" value="KAJ5359332.1"/>
    <property type="molecule type" value="Genomic_DNA"/>
</dbReference>
<gene>
    <name evidence="2" type="ORF">N7496_011745</name>
</gene>
<proteinExistence type="predicted"/>
<dbReference type="GeneID" id="81443837"/>
<sequence length="1327" mass="143060">MSDYQLAYTDLINEMSGKDTLSGWDCLVSYNEDQVNQMLADRASKLGLLEPLKWSGTYHDPVLNKDIPTDYVVNFSNPELQFVDASCNVTFTCPFTGTYTFYFDGNPTTPQSFGPGLQLSISTSLANVEGTYDGDWQPNSGSINPSNYVVLMEPGSNVAQGVCLDFTNITAVIENAPGGQNSADQLATVSNMMADEVSSYFQQAGGVNYYLAALSNAPQGDSPKEIALQPVSFAFSAVPANSNENIPATLCMWIGLQGGNGAQFQSGQTPLSFQPGSSPITPLPQGKSASIIFSHSVMGNLFLAPALQSATGGQSSLDDGPGDSGFNLLFTLPSHEVNIDQFTQGDPNNVPYTEIDSLSFNVNDNPATLAIPSGLSSSDTPSTAKYSSLSYAQNWVTENLIMGGTEPERIWGNGTINNTFNLNGSGQWAGSSDPTRPNQLNFNLSMDTTMSVSPTPASWKWYQVAFEGYSDDLPPTLQNVQPQVPPGSCVLSMDYLLTTNLLFPGQNVFIPDSPVPSGGDTTSGVACPRDLIMTGSLNPNPQASALRDENFNTISIANKRKAKAYNIQMKAQAGPGSADALKEELLSIPAPPIFGDLLNAMATSDSIGSQVVAVLANYGYGNLTGTDFISLMNLVPEDIFGAASLGRSVAGEKKSPMDDRRDSGIGGLTPDYEPRESWLRASQASSSPFDLRMFGAMYVITAPASDAGRVLIVNPCTTAITYVGQTVTPTISNTQSNSAIVSWSIQGRNFQAAFAAGVDPSSNLFTAQFSGTVQDSGSTPVALAGTMKPFTSTDSSLSIASWKSRQNIPAPRAEKGKPAINTRTRSSTKRLQRSRVFPSLKVARTNLPSCYPTPGVYKISAPHAETSWPLSIALQGNSYVVSFAGTTVPMQEEPSPLDPDLPMWGWRNAKNTMSYKISFATMDPEGVVSFSGVQSPTVGATAPLPFSGLWTKPAAGSTSGQPHTPLASTRATKGDIHQLRKGLVVPGPEDDFNFSASILGVMLIPLTIISFIGCLASCYWRWQDNQEPNPATEQQVTELSDAAMKALKEQRDQIMQRLEAVLERDSEETLDDHQDDFKSQEPDIDAAVKQHINDTLDKMDIESIANFDISQLNNPEGDLATLVQSTRDLIEGRVGNLAVQLTGPVMGTALSSFENSDMVDPEQGEGVQAQALAAQTALLSVQLTEPLPGMAQSYMNATLAYCISNRIRQYNQEQMQQNDSDIEQYEQDESDTNQEISQEQVEEEKEEADADNPNLTQDQRDEAEKEEEATKQEIGNLEKRVENEEEQEGQDEGKETDLEKQISENEQDIDQDQGDAENAEREAFGDP</sequence>
<reference evidence="2" key="1">
    <citation type="submission" date="2022-11" db="EMBL/GenBank/DDBJ databases">
        <authorList>
            <person name="Petersen C."/>
        </authorList>
    </citation>
    <scope>NUCLEOTIDE SEQUENCE</scope>
    <source>
        <strain evidence="2">IBT 29864</strain>
    </source>
</reference>
<feature type="compositionally biased region" description="Basic and acidic residues" evidence="1">
    <location>
        <begin position="1291"/>
        <end position="1303"/>
    </location>
</feature>
<protein>
    <submittedName>
        <fullName evidence="2">Uncharacterized protein</fullName>
    </submittedName>
</protein>
<comment type="caution">
    <text evidence="2">The sequence shown here is derived from an EMBL/GenBank/DDBJ whole genome shotgun (WGS) entry which is preliminary data.</text>
</comment>
<feature type="compositionally biased region" description="Acidic residues" evidence="1">
    <location>
        <begin position="1220"/>
        <end position="1232"/>
    </location>
</feature>
<dbReference type="RefSeq" id="XP_056550618.1">
    <property type="nucleotide sequence ID" value="XM_056704658.1"/>
</dbReference>
<feature type="compositionally biased region" description="Acidic residues" evidence="1">
    <location>
        <begin position="1305"/>
        <end position="1317"/>
    </location>
</feature>
<accession>A0A9W9RFJ1</accession>
<feature type="region of interest" description="Disordered" evidence="1">
    <location>
        <begin position="952"/>
        <end position="973"/>
    </location>
</feature>
<feature type="compositionally biased region" description="Basic and acidic residues" evidence="1">
    <location>
        <begin position="1258"/>
        <end position="1282"/>
    </location>
</feature>
<feature type="compositionally biased region" description="Basic and acidic residues" evidence="1">
    <location>
        <begin position="1318"/>
        <end position="1327"/>
    </location>
</feature>
<feature type="region of interest" description="Disordered" evidence="1">
    <location>
        <begin position="808"/>
        <end position="828"/>
    </location>
</feature>
<reference evidence="2" key="2">
    <citation type="journal article" date="2023" name="IMA Fungus">
        <title>Comparative genomic study of the Penicillium genus elucidates a diverse pangenome and 15 lateral gene transfer events.</title>
        <authorList>
            <person name="Petersen C."/>
            <person name="Sorensen T."/>
            <person name="Nielsen M.R."/>
            <person name="Sondergaard T.E."/>
            <person name="Sorensen J.L."/>
            <person name="Fitzpatrick D.A."/>
            <person name="Frisvad J.C."/>
            <person name="Nielsen K.L."/>
        </authorList>
    </citation>
    <scope>NUCLEOTIDE SEQUENCE</scope>
    <source>
        <strain evidence="2">IBT 29864</strain>
    </source>
</reference>
<evidence type="ECO:0000313" key="2">
    <source>
        <dbReference type="EMBL" id="KAJ5359332.1"/>
    </source>
</evidence>
<dbReference type="Proteomes" id="UP001147782">
    <property type="component" value="Unassembled WGS sequence"/>
</dbReference>
<evidence type="ECO:0000313" key="3">
    <source>
        <dbReference type="Proteomes" id="UP001147782"/>
    </source>
</evidence>
<evidence type="ECO:0000256" key="1">
    <source>
        <dbReference type="SAM" id="MobiDB-lite"/>
    </source>
</evidence>